<feature type="non-terminal residue" evidence="1">
    <location>
        <position position="492"/>
    </location>
</feature>
<gene>
    <name evidence="1" type="ORF">FWK35_00025348</name>
</gene>
<dbReference type="PANTHER" id="PTHR45749:SF21">
    <property type="entry name" value="DUF4371 DOMAIN-CONTAINING PROTEIN"/>
    <property type="match status" value="1"/>
</dbReference>
<comment type="caution">
    <text evidence="1">The sequence shown here is derived from an EMBL/GenBank/DDBJ whole genome shotgun (WGS) entry which is preliminary data.</text>
</comment>
<organism evidence="1 2">
    <name type="scientific">Aphis craccivora</name>
    <name type="common">Cowpea aphid</name>
    <dbReference type="NCBI Taxonomy" id="307492"/>
    <lineage>
        <taxon>Eukaryota</taxon>
        <taxon>Metazoa</taxon>
        <taxon>Ecdysozoa</taxon>
        <taxon>Arthropoda</taxon>
        <taxon>Hexapoda</taxon>
        <taxon>Insecta</taxon>
        <taxon>Pterygota</taxon>
        <taxon>Neoptera</taxon>
        <taxon>Paraneoptera</taxon>
        <taxon>Hemiptera</taxon>
        <taxon>Sternorrhyncha</taxon>
        <taxon>Aphidomorpha</taxon>
        <taxon>Aphidoidea</taxon>
        <taxon>Aphididae</taxon>
        <taxon>Aphidini</taxon>
        <taxon>Aphis</taxon>
        <taxon>Aphis</taxon>
    </lineage>
</organism>
<sequence>MAKDTHILDNESQVSQQQHLHDIANFVVDHALKYSKICPRLIMFSYRKLKEKEKKQRNRKFQYKYLDFFPWLAYSKIKNGAFVIQPMTKYKDAMNDFQIHATKDYHLLAVQSKKDRILPIIKSILFCAQNNLPRRGHRESGTLKCADVRKECLSGKQGLLRALLSFRIESGDKNFESHFDTATKNYTMISPSIQNKIIESIGDVIKNKVVNRFRISKYFLILCDETTHASTTEQMTICIRCVDSSTFAIRKDFLEEVGLSFDFLRSQGYDGGSNSSRKNNDQELILQEQLLTFYTHCFSHSLNLCLSKACDLGDVSSFFSCSAKRTDKLKYFIGTVQLIKKLCETRWVDRHNSLILFKELYIYTVVTLNDLEYHDSNPDTSSKTSLYSKQQDLSKALTNIIAVRQALEAKRKNADQSVKDIMNSVTALALKVDEEITMLRICGTQNKRVNVIAKDPEEFNKRLQQIMPLEGLIPTNFGHYEDEYILAATSLL</sequence>
<keyword evidence="2" id="KW-1185">Reference proteome</keyword>
<accession>A0A6G0Y121</accession>
<dbReference type="SUPFAM" id="SSF53098">
    <property type="entry name" value="Ribonuclease H-like"/>
    <property type="match status" value="1"/>
</dbReference>
<evidence type="ECO:0000313" key="2">
    <source>
        <dbReference type="Proteomes" id="UP000478052"/>
    </source>
</evidence>
<protein>
    <submittedName>
        <fullName evidence="1">Zinc finger MYM-type protein 1-like</fullName>
    </submittedName>
</protein>
<dbReference type="Proteomes" id="UP000478052">
    <property type="component" value="Unassembled WGS sequence"/>
</dbReference>
<dbReference type="AlphaFoldDB" id="A0A6G0Y121"/>
<dbReference type="EMBL" id="VUJU01007006">
    <property type="protein sequence ID" value="KAF0746970.1"/>
    <property type="molecule type" value="Genomic_DNA"/>
</dbReference>
<name>A0A6G0Y121_APHCR</name>
<dbReference type="PANTHER" id="PTHR45749">
    <property type="match status" value="1"/>
</dbReference>
<proteinExistence type="predicted"/>
<dbReference type="InterPro" id="IPR012337">
    <property type="entry name" value="RNaseH-like_sf"/>
</dbReference>
<reference evidence="1 2" key="1">
    <citation type="submission" date="2019-08" db="EMBL/GenBank/DDBJ databases">
        <title>Whole genome of Aphis craccivora.</title>
        <authorList>
            <person name="Voronova N.V."/>
            <person name="Shulinski R.S."/>
            <person name="Bandarenka Y.V."/>
            <person name="Zhorov D.G."/>
            <person name="Warner D."/>
        </authorList>
    </citation>
    <scope>NUCLEOTIDE SEQUENCE [LARGE SCALE GENOMIC DNA]</scope>
    <source>
        <strain evidence="1">180601</strain>
        <tissue evidence="1">Whole Body</tissue>
    </source>
</reference>
<evidence type="ECO:0000313" key="1">
    <source>
        <dbReference type="EMBL" id="KAF0746970.1"/>
    </source>
</evidence>
<dbReference type="OrthoDB" id="6600331at2759"/>